<evidence type="ECO:0000256" key="1">
    <source>
        <dbReference type="SAM" id="MobiDB-lite"/>
    </source>
</evidence>
<organism evidence="2 3">
    <name type="scientific">Salmonella enterica subsp. salamae</name>
    <dbReference type="NCBI Taxonomy" id="59202"/>
    <lineage>
        <taxon>Bacteria</taxon>
        <taxon>Pseudomonadati</taxon>
        <taxon>Pseudomonadota</taxon>
        <taxon>Gammaproteobacteria</taxon>
        <taxon>Enterobacterales</taxon>
        <taxon>Enterobacteriaceae</taxon>
        <taxon>Salmonella</taxon>
    </lineage>
</organism>
<evidence type="ECO:0000313" key="2">
    <source>
        <dbReference type="EMBL" id="VEA05935.1"/>
    </source>
</evidence>
<sequence>MPVSTLQPGVLGALEDDDKDDDAEDGKDNGDGGDDGAGSGRGDDSGDSGENDASDDNEKKKYRLRFVLKDDEQKSYSQTDYIAFLPEGKQLSGKTDEYGYTEIFCLDKPDGIYIDILLDNNQWEIR</sequence>
<proteinExistence type="predicted"/>
<feature type="region of interest" description="Disordered" evidence="1">
    <location>
        <begin position="1"/>
        <end position="60"/>
    </location>
</feature>
<feature type="compositionally biased region" description="Acidic residues" evidence="1">
    <location>
        <begin position="45"/>
        <end position="55"/>
    </location>
</feature>
<protein>
    <submittedName>
        <fullName evidence="2">Uncharacterized protein</fullName>
    </submittedName>
</protein>
<gene>
    <name evidence="2" type="ORF">NCTC5773_03972</name>
</gene>
<reference evidence="2 3" key="1">
    <citation type="submission" date="2018-12" db="EMBL/GenBank/DDBJ databases">
        <authorList>
            <consortium name="Pathogen Informatics"/>
        </authorList>
    </citation>
    <scope>NUCLEOTIDE SEQUENCE [LARGE SCALE GENOMIC DNA]</scope>
    <source>
        <strain evidence="2 3">NCTC5773</strain>
    </source>
</reference>
<dbReference type="Proteomes" id="UP000267858">
    <property type="component" value="Chromosome"/>
</dbReference>
<accession>A0A6D2GC91</accession>
<dbReference type="AlphaFoldDB" id="A0A6D2GC91"/>
<name>A0A6D2GC91_SALER</name>
<evidence type="ECO:0000313" key="3">
    <source>
        <dbReference type="Proteomes" id="UP000267858"/>
    </source>
</evidence>
<feature type="compositionally biased region" description="Acidic residues" evidence="1">
    <location>
        <begin position="14"/>
        <end position="25"/>
    </location>
</feature>
<dbReference type="EMBL" id="LR134141">
    <property type="protein sequence ID" value="VEA05935.1"/>
    <property type="molecule type" value="Genomic_DNA"/>
</dbReference>